<dbReference type="GO" id="GO:0006355">
    <property type="term" value="P:regulation of DNA-templated transcription"/>
    <property type="evidence" value="ECO:0007669"/>
    <property type="project" value="InterPro"/>
</dbReference>
<dbReference type="Gene3D" id="1.10.10.10">
    <property type="entry name" value="Winged helix-like DNA-binding domain superfamily/Winged helix DNA-binding domain"/>
    <property type="match status" value="1"/>
</dbReference>
<evidence type="ECO:0000256" key="5">
    <source>
        <dbReference type="PROSITE-ProRule" id="PRU01091"/>
    </source>
</evidence>
<dbReference type="Gene3D" id="6.10.250.690">
    <property type="match status" value="1"/>
</dbReference>
<dbReference type="EMBL" id="MTCY01000081">
    <property type="protein sequence ID" value="OWP74257.1"/>
    <property type="molecule type" value="Genomic_DNA"/>
</dbReference>
<dbReference type="Gene3D" id="3.40.50.2300">
    <property type="match status" value="1"/>
</dbReference>
<protein>
    <submittedName>
        <fullName evidence="8">DNA-binding response regulator</fullName>
    </submittedName>
</protein>
<feature type="DNA-binding region" description="OmpR/PhoB-type" evidence="5">
    <location>
        <begin position="128"/>
        <end position="225"/>
    </location>
</feature>
<evidence type="ECO:0000256" key="2">
    <source>
        <dbReference type="ARBA" id="ARBA00023012"/>
    </source>
</evidence>
<evidence type="ECO:0000256" key="1">
    <source>
        <dbReference type="ARBA" id="ARBA00022553"/>
    </source>
</evidence>
<dbReference type="AlphaFoldDB" id="A0A246G795"/>
<gene>
    <name evidence="8" type="ORF">BWK62_14735</name>
</gene>
<dbReference type="InterPro" id="IPR011006">
    <property type="entry name" value="CheY-like_superfamily"/>
</dbReference>
<dbReference type="PANTHER" id="PTHR48111:SF40">
    <property type="entry name" value="PHOSPHATE REGULON TRANSCRIPTIONAL REGULATORY PROTEIN PHOB"/>
    <property type="match status" value="1"/>
</dbReference>
<keyword evidence="1 4" id="KW-0597">Phosphoprotein</keyword>
<dbReference type="InterPro" id="IPR039420">
    <property type="entry name" value="WalR-like"/>
</dbReference>
<feature type="domain" description="Response regulatory" evidence="6">
    <location>
        <begin position="3"/>
        <end position="117"/>
    </location>
</feature>
<reference evidence="8 9" key="1">
    <citation type="journal article" date="2017" name="Infect. Genet. Evol.">
        <title>Comparative genome analysis of fish pathogen Flavobacterium columnare reveals extensive sequence diversity within the species.</title>
        <authorList>
            <person name="Kayansamruaj P."/>
            <person name="Dong H.T."/>
            <person name="Hirono I."/>
            <person name="Kondo H."/>
            <person name="Senapin S."/>
            <person name="Rodkhum C."/>
        </authorList>
    </citation>
    <scope>NUCLEOTIDE SEQUENCE [LARGE SCALE GENOMIC DNA]</scope>
    <source>
        <strain evidence="8 9">1214</strain>
    </source>
</reference>
<dbReference type="PROSITE" id="PS50110">
    <property type="entry name" value="RESPONSE_REGULATORY"/>
    <property type="match status" value="1"/>
</dbReference>
<evidence type="ECO:0000256" key="3">
    <source>
        <dbReference type="ARBA" id="ARBA00023125"/>
    </source>
</evidence>
<dbReference type="SMART" id="SM00862">
    <property type="entry name" value="Trans_reg_C"/>
    <property type="match status" value="1"/>
</dbReference>
<dbReference type="GO" id="GO:0032993">
    <property type="term" value="C:protein-DNA complex"/>
    <property type="evidence" value="ECO:0007669"/>
    <property type="project" value="TreeGrafter"/>
</dbReference>
<dbReference type="GO" id="GO:0000156">
    <property type="term" value="F:phosphorelay response regulator activity"/>
    <property type="evidence" value="ECO:0007669"/>
    <property type="project" value="TreeGrafter"/>
</dbReference>
<dbReference type="Pfam" id="PF00072">
    <property type="entry name" value="Response_reg"/>
    <property type="match status" value="1"/>
</dbReference>
<comment type="caution">
    <text evidence="8">The sequence shown here is derived from an EMBL/GenBank/DDBJ whole genome shotgun (WGS) entry which is preliminary data.</text>
</comment>
<dbReference type="SUPFAM" id="SSF52172">
    <property type="entry name" value="CheY-like"/>
    <property type="match status" value="1"/>
</dbReference>
<dbReference type="GO" id="GO:0000976">
    <property type="term" value="F:transcription cis-regulatory region binding"/>
    <property type="evidence" value="ECO:0007669"/>
    <property type="project" value="TreeGrafter"/>
</dbReference>
<proteinExistence type="predicted"/>
<dbReference type="SMART" id="SM00448">
    <property type="entry name" value="REC"/>
    <property type="match status" value="1"/>
</dbReference>
<dbReference type="CDD" id="cd00383">
    <property type="entry name" value="trans_reg_C"/>
    <property type="match status" value="1"/>
</dbReference>
<dbReference type="PROSITE" id="PS51755">
    <property type="entry name" value="OMPR_PHOB"/>
    <property type="match status" value="1"/>
</dbReference>
<feature type="domain" description="OmpR/PhoB-type" evidence="7">
    <location>
        <begin position="128"/>
        <end position="225"/>
    </location>
</feature>
<dbReference type="GO" id="GO:0005829">
    <property type="term" value="C:cytosol"/>
    <property type="evidence" value="ECO:0007669"/>
    <property type="project" value="TreeGrafter"/>
</dbReference>
<keyword evidence="3 5" id="KW-0238">DNA-binding</keyword>
<dbReference type="PANTHER" id="PTHR48111">
    <property type="entry name" value="REGULATOR OF RPOS"/>
    <property type="match status" value="1"/>
</dbReference>
<accession>A0A246G795</accession>
<dbReference type="Pfam" id="PF00486">
    <property type="entry name" value="Trans_reg_C"/>
    <property type="match status" value="1"/>
</dbReference>
<name>A0A246G795_9FLAO</name>
<evidence type="ECO:0000259" key="7">
    <source>
        <dbReference type="PROSITE" id="PS51755"/>
    </source>
</evidence>
<feature type="modified residue" description="4-aspartylphosphate" evidence="4">
    <location>
        <position position="52"/>
    </location>
</feature>
<dbReference type="CDD" id="cd17574">
    <property type="entry name" value="REC_OmpR"/>
    <property type="match status" value="1"/>
</dbReference>
<organism evidence="8 9">
    <name type="scientific">Flavobacterium columnare</name>
    <dbReference type="NCBI Taxonomy" id="996"/>
    <lineage>
        <taxon>Bacteria</taxon>
        <taxon>Pseudomonadati</taxon>
        <taxon>Bacteroidota</taxon>
        <taxon>Flavobacteriia</taxon>
        <taxon>Flavobacteriales</taxon>
        <taxon>Flavobacteriaceae</taxon>
        <taxon>Flavobacterium</taxon>
    </lineage>
</organism>
<evidence type="ECO:0000259" key="6">
    <source>
        <dbReference type="PROSITE" id="PS50110"/>
    </source>
</evidence>
<dbReference type="InterPro" id="IPR001867">
    <property type="entry name" value="OmpR/PhoB-type_DNA-bd"/>
</dbReference>
<dbReference type="Proteomes" id="UP000198034">
    <property type="component" value="Unassembled WGS sequence"/>
</dbReference>
<keyword evidence="2" id="KW-0902">Two-component regulatory system</keyword>
<evidence type="ECO:0000313" key="8">
    <source>
        <dbReference type="EMBL" id="OWP74257.1"/>
    </source>
</evidence>
<dbReference type="InterPro" id="IPR001789">
    <property type="entry name" value="Sig_transdc_resp-reg_receiver"/>
</dbReference>
<dbReference type="InterPro" id="IPR036388">
    <property type="entry name" value="WH-like_DNA-bd_sf"/>
</dbReference>
<sequence>MKTILLAEDDLDFGAILKQYLELSGFIVYWYRNGKEALISYSETQYDICILDIMMPIMDGFTLAENILKKNSSQAFLFLTAKNLKEDRILGLKIGADDYITKPCEADELVLRIHNILKRIHKSDSKIEDLFFIGNYQLDISNFKLISPKKLINLTEKETSIIQYLAQHPNQLIKREDILQAIWLNKDYFSGRSMDVFLSKIRKYFAEDHRIQLISYRNLGIEFKIP</sequence>
<evidence type="ECO:0000256" key="4">
    <source>
        <dbReference type="PROSITE-ProRule" id="PRU00169"/>
    </source>
</evidence>
<evidence type="ECO:0000313" key="9">
    <source>
        <dbReference type="Proteomes" id="UP000198034"/>
    </source>
</evidence>